<protein>
    <submittedName>
        <fullName evidence="1">Uncharacterized protein</fullName>
    </submittedName>
</protein>
<name>A0A6N9ZHH8_9HYPH</name>
<comment type="caution">
    <text evidence="1">The sequence shown here is derived from an EMBL/GenBank/DDBJ whole genome shotgun (WGS) entry which is preliminary data.</text>
</comment>
<gene>
    <name evidence="1" type="ORF">GR206_18340</name>
</gene>
<proteinExistence type="predicted"/>
<evidence type="ECO:0000313" key="2">
    <source>
        <dbReference type="Proteomes" id="UP000468864"/>
    </source>
</evidence>
<organism evidence="1 2">
    <name type="scientific">Rhizobium laguerreae</name>
    <dbReference type="NCBI Taxonomy" id="1076926"/>
    <lineage>
        <taxon>Bacteria</taxon>
        <taxon>Pseudomonadati</taxon>
        <taxon>Pseudomonadota</taxon>
        <taxon>Alphaproteobacteria</taxon>
        <taxon>Hyphomicrobiales</taxon>
        <taxon>Rhizobiaceae</taxon>
        <taxon>Rhizobium/Agrobacterium group</taxon>
        <taxon>Rhizobium</taxon>
    </lineage>
</organism>
<evidence type="ECO:0000313" key="1">
    <source>
        <dbReference type="EMBL" id="NEH92962.1"/>
    </source>
</evidence>
<dbReference type="RefSeq" id="WP_163879836.1">
    <property type="nucleotide sequence ID" value="NZ_WUEP01000013.1"/>
</dbReference>
<dbReference type="EMBL" id="WUEP01000013">
    <property type="protein sequence ID" value="NEH92962.1"/>
    <property type="molecule type" value="Genomic_DNA"/>
</dbReference>
<accession>A0A6N9ZHH8</accession>
<reference evidence="1 2" key="1">
    <citation type="submission" date="2019-12" db="EMBL/GenBank/DDBJ databases">
        <title>Rhizobium genotypes associated with high levels of biological nitrogen fixation by grain legumes in a temperate-maritime cropping system.</title>
        <authorList>
            <person name="Maluk M."/>
            <person name="Francesc Ferrando Molina F."/>
            <person name="Lopez Del Egido L."/>
            <person name="Lafos M."/>
            <person name="Langarica-Fuentes A."/>
            <person name="Gebre Yohannes G."/>
            <person name="Young M.W."/>
            <person name="Martin P."/>
            <person name="Gantlett R."/>
            <person name="Kenicer G."/>
            <person name="Hawes C."/>
            <person name="Begg G.S."/>
            <person name="Quilliam R.S."/>
            <person name="Squire G.R."/>
            <person name="Poole P.S."/>
            <person name="Young P.W."/>
            <person name="Iannetta P.M."/>
            <person name="James E.K."/>
        </authorList>
    </citation>
    <scope>NUCLEOTIDE SEQUENCE [LARGE SCALE GENOMIC DNA]</scope>
    <source>
        <strain evidence="1 2">JHI2449</strain>
    </source>
</reference>
<sequence length="273" mass="31125">MTNPYLQPNGTAVLQDSWFCFLDILGFKEILKANDHVRISQFHGLLQEGRMILEGPPDDAEYLDRDFHALTSFTDNIALGFPIQEDGEMEAGMVFERVARFQLAIVLRGFFIRGGVAVGEAYIDELAVYGPAPLEAYAGESELARDPRIVLTESAKTLVTEHLAYYGNAGHAPQNNVLKRDRDGQWFIDYLRAVIADESYDPPHADGDTVRAHRDVVTDQLRRFRQSPRIWSKYEWVALYHNDFCRRYPDLFDESFFIEIDTVRGQIGSIVEA</sequence>
<dbReference type="Proteomes" id="UP000468864">
    <property type="component" value="Unassembled WGS sequence"/>
</dbReference>
<dbReference type="AlphaFoldDB" id="A0A6N9ZHH8"/>